<dbReference type="Gene3D" id="3.40.50.12370">
    <property type="match status" value="1"/>
</dbReference>
<name>A0A9X3EUP8_9BACT</name>
<evidence type="ECO:0000256" key="6">
    <source>
        <dbReference type="ARBA" id="ARBA00023136"/>
    </source>
</evidence>
<evidence type="ECO:0000313" key="12">
    <source>
        <dbReference type="Proteomes" id="UP001150924"/>
    </source>
</evidence>
<sequence>MAFLLHSPLCLLIAQLVVIIVTARVLGLAARKIHQPLVIAEVVAGILLGPSLLGLVAPDVKAALFPAASLGILGMLSQVGLLLFMFLVGLEMDLGLLRGRGHTSVIISHTSIVVPFALGAVLALYIYPTLMPEGVAFSSFTLFMGVAMSITAFPVLARILTERRLLRTKVGAVTITCAAVDDVTAWCILAFVVSIVRATALTEAVVTTVLAIAYTLGMLLVVRPFLARLAARGTGREGLTQNVVAVTFVLLFLSAWATELIGIHALFGAFLMGAIIPRDAGFARVLAEKLEDIVVIVLLPTFFALSGLRTHIGLLNTPEHWVQCLLIIMVACLGKFGGSYVAARWTGLGWRESAALGILMNTRGLMELIVLNIGLELGVISPTLFTMMVLMALVTTFMTTPILQVVYPPELLAQELVDPPQADLRATLPEGFSVLMCVAFDRSGPGMAQLAGALVGKQTAADRLYGLQLQRPAERTSTLLEDGDDAESPGALEPLLARGRDHGLNVRPLSFVSGEPARDICSVAEVKDVDLILLGWHKTLFGQALLGGTVHDVMKDARADVAVLVSRDLAAVRRVLVPFCGSPHDEVAVRLARRMAFAVGAEVTILRIRFRNADAPRVDAFLAHMAADRVKVVEAVDDGNKAVDLVVTAAEGQDLVVLGADPLSPDQIMTRCPTSFLVVHHHERREPAQRRPRPLTEPQAHAVVSA</sequence>
<evidence type="ECO:0000256" key="2">
    <source>
        <dbReference type="ARBA" id="ARBA00022448"/>
    </source>
</evidence>
<organism evidence="11 12">
    <name type="scientific">Nannocystis pusilla</name>
    <dbReference type="NCBI Taxonomy" id="889268"/>
    <lineage>
        <taxon>Bacteria</taxon>
        <taxon>Pseudomonadati</taxon>
        <taxon>Myxococcota</taxon>
        <taxon>Polyangia</taxon>
        <taxon>Nannocystales</taxon>
        <taxon>Nannocystaceae</taxon>
        <taxon>Nannocystis</taxon>
    </lineage>
</organism>
<accession>A0A9X3EUP8</accession>
<dbReference type="AlphaFoldDB" id="A0A9X3EUP8"/>
<feature type="transmembrane region" description="Helical" evidence="8">
    <location>
        <begin position="102"/>
        <end position="127"/>
    </location>
</feature>
<evidence type="ECO:0000313" key="11">
    <source>
        <dbReference type="EMBL" id="MCY1010639.1"/>
    </source>
</evidence>
<keyword evidence="3 8" id="KW-0812">Transmembrane</keyword>
<dbReference type="InterPro" id="IPR050794">
    <property type="entry name" value="CPA2_transporter"/>
</dbReference>
<feature type="transmembrane region" description="Helical" evidence="8">
    <location>
        <begin position="139"/>
        <end position="160"/>
    </location>
</feature>
<evidence type="ECO:0000259" key="10">
    <source>
        <dbReference type="Pfam" id="PF00999"/>
    </source>
</evidence>
<evidence type="ECO:0000256" key="4">
    <source>
        <dbReference type="ARBA" id="ARBA00022989"/>
    </source>
</evidence>
<protein>
    <submittedName>
        <fullName evidence="11">Cation:proton antiporter</fullName>
    </submittedName>
</protein>
<dbReference type="InterPro" id="IPR006153">
    <property type="entry name" value="Cation/H_exchanger_TM"/>
</dbReference>
<feature type="transmembrane region" description="Helical" evidence="8">
    <location>
        <begin position="293"/>
        <end position="314"/>
    </location>
</feature>
<keyword evidence="4 8" id="KW-1133">Transmembrane helix</keyword>
<dbReference type="InterPro" id="IPR006016">
    <property type="entry name" value="UspA"/>
</dbReference>
<dbReference type="PANTHER" id="PTHR32468:SF0">
    <property type="entry name" value="K(+)_H(+) ANTIPORTER 1"/>
    <property type="match status" value="1"/>
</dbReference>
<feature type="domain" description="Cation/H+ exchanger transmembrane" evidence="10">
    <location>
        <begin position="21"/>
        <end position="403"/>
    </location>
</feature>
<reference evidence="11" key="1">
    <citation type="submission" date="2022-11" db="EMBL/GenBank/DDBJ databases">
        <title>Minimal conservation of predation-associated metabolite biosynthetic gene clusters underscores biosynthetic potential of Myxococcota including descriptions for ten novel species: Archangium lansinium sp. nov., Myxococcus landrumus sp. nov., Nannocystis bai.</title>
        <authorList>
            <person name="Ahearne A."/>
            <person name="Stevens C."/>
            <person name="Phillips K."/>
        </authorList>
    </citation>
    <scope>NUCLEOTIDE SEQUENCE</scope>
    <source>
        <strain evidence="11">Na p29</strain>
    </source>
</reference>
<feature type="transmembrane region" description="Helical" evidence="8">
    <location>
        <begin position="172"/>
        <end position="198"/>
    </location>
</feature>
<feature type="transmembrane region" description="Helical" evidence="8">
    <location>
        <begin position="6"/>
        <end position="26"/>
    </location>
</feature>
<comment type="subcellular location">
    <subcellularLocation>
        <location evidence="1">Membrane</location>
        <topology evidence="1">Multi-pass membrane protein</topology>
    </subcellularLocation>
</comment>
<keyword evidence="2" id="KW-0813">Transport</keyword>
<keyword evidence="6 8" id="KW-0472">Membrane</keyword>
<evidence type="ECO:0000256" key="1">
    <source>
        <dbReference type="ARBA" id="ARBA00004141"/>
    </source>
</evidence>
<evidence type="ECO:0000256" key="7">
    <source>
        <dbReference type="SAM" id="MobiDB-lite"/>
    </source>
</evidence>
<dbReference type="PANTHER" id="PTHR32468">
    <property type="entry name" value="CATION/H + ANTIPORTER"/>
    <property type="match status" value="1"/>
</dbReference>
<dbReference type="GO" id="GO:1902600">
    <property type="term" value="P:proton transmembrane transport"/>
    <property type="evidence" value="ECO:0007669"/>
    <property type="project" value="InterPro"/>
</dbReference>
<feature type="region of interest" description="Disordered" evidence="7">
    <location>
        <begin position="682"/>
        <end position="706"/>
    </location>
</feature>
<feature type="transmembrane region" description="Helical" evidence="8">
    <location>
        <begin position="38"/>
        <end position="57"/>
    </location>
</feature>
<evidence type="ECO:0000256" key="8">
    <source>
        <dbReference type="SAM" id="Phobius"/>
    </source>
</evidence>
<dbReference type="InterPro" id="IPR038770">
    <property type="entry name" value="Na+/solute_symporter_sf"/>
</dbReference>
<dbReference type="SUPFAM" id="SSF52402">
    <property type="entry name" value="Adenine nucleotide alpha hydrolases-like"/>
    <property type="match status" value="2"/>
</dbReference>
<feature type="transmembrane region" description="Helical" evidence="8">
    <location>
        <begin position="238"/>
        <end position="257"/>
    </location>
</feature>
<dbReference type="Pfam" id="PF00999">
    <property type="entry name" value="Na_H_Exchanger"/>
    <property type="match status" value="1"/>
</dbReference>
<keyword evidence="12" id="KW-1185">Reference proteome</keyword>
<evidence type="ECO:0000259" key="9">
    <source>
        <dbReference type="Pfam" id="PF00582"/>
    </source>
</evidence>
<feature type="transmembrane region" description="Helical" evidence="8">
    <location>
        <begin position="364"/>
        <end position="394"/>
    </location>
</feature>
<keyword evidence="5" id="KW-0406">Ion transport</keyword>
<dbReference type="GO" id="GO:0015297">
    <property type="term" value="F:antiporter activity"/>
    <property type="evidence" value="ECO:0007669"/>
    <property type="project" value="InterPro"/>
</dbReference>
<proteinExistence type="predicted"/>
<dbReference type="Pfam" id="PF00582">
    <property type="entry name" value="Usp"/>
    <property type="match status" value="1"/>
</dbReference>
<dbReference type="GO" id="GO:0016020">
    <property type="term" value="C:membrane"/>
    <property type="evidence" value="ECO:0007669"/>
    <property type="project" value="UniProtKB-SubCell"/>
</dbReference>
<feature type="transmembrane region" description="Helical" evidence="8">
    <location>
        <begin position="204"/>
        <end position="226"/>
    </location>
</feature>
<evidence type="ECO:0000256" key="3">
    <source>
        <dbReference type="ARBA" id="ARBA00022692"/>
    </source>
</evidence>
<evidence type="ECO:0000256" key="5">
    <source>
        <dbReference type="ARBA" id="ARBA00023065"/>
    </source>
</evidence>
<dbReference type="Proteomes" id="UP001150924">
    <property type="component" value="Unassembled WGS sequence"/>
</dbReference>
<feature type="transmembrane region" description="Helical" evidence="8">
    <location>
        <begin position="63"/>
        <end position="90"/>
    </location>
</feature>
<dbReference type="Gene3D" id="1.20.1530.20">
    <property type="match status" value="1"/>
</dbReference>
<dbReference type="EMBL" id="JAPNKE010000002">
    <property type="protein sequence ID" value="MCY1010639.1"/>
    <property type="molecule type" value="Genomic_DNA"/>
</dbReference>
<feature type="transmembrane region" description="Helical" evidence="8">
    <location>
        <begin position="320"/>
        <end position="343"/>
    </location>
</feature>
<feature type="domain" description="UspA" evidence="9">
    <location>
        <begin position="463"/>
        <end position="563"/>
    </location>
</feature>
<gene>
    <name evidence="11" type="ORF">OV079_34755</name>
</gene>
<comment type="caution">
    <text evidence="11">The sequence shown here is derived from an EMBL/GenBank/DDBJ whole genome shotgun (WGS) entry which is preliminary data.</text>
</comment>